<evidence type="ECO:0000313" key="3">
    <source>
        <dbReference type="Proteomes" id="UP000005561"/>
    </source>
</evidence>
<name>C6LG47_9FIRM</name>
<accession>C6LG47</accession>
<keyword evidence="3" id="KW-1185">Reference proteome</keyword>
<dbReference type="EMBL" id="ACCL02000011">
    <property type="protein sequence ID" value="EET60411.1"/>
    <property type="molecule type" value="Genomic_DNA"/>
</dbReference>
<evidence type="ECO:0000259" key="1">
    <source>
        <dbReference type="Pfam" id="PF04233"/>
    </source>
</evidence>
<dbReference type="Pfam" id="PF04233">
    <property type="entry name" value="Phage_Mu_F"/>
    <property type="match status" value="1"/>
</dbReference>
<sequence length="430" mass="49124">MQEKWKRRENVWEGADMALCLINPQKRKISVKKNEESQEALDRLQECLEEAQEGPVRLLERFWRDQAMVLTYAELRAIVTEDNIPGTVIDDWQRDYAKLIADKVTPVWRAAMAAGVRSNPVLDGMEIDAAALAKDWIADHGAELVTNLVEEQVQAIRYVMGESVRYQMGSAETAQYIRPVIGLTESQTAANMKYYNSIKEQMMENHPRMQKETIERKARESAARYASKQHRSRAETIARTEIVTAYHEGNDRAVRDGIRNNAFPRMRKEWSTSLDDKVCPACMALEGVAIDMEEEFSVKSGKRTITKMLPPLHPRCACAIKYVESSGKDAIIRADKIIEGHDRAPKEEKPGVVIDHIGKNGKADIRTYYDSLGMKRREVHTTDHGNSGQHPYGKNGEHVHIYAWDTDGRLKKRIVREVYETERKENGDIL</sequence>
<dbReference type="eggNOG" id="ENOG503098H">
    <property type="taxonomic scope" value="Bacteria"/>
</dbReference>
<gene>
    <name evidence="2" type="ORF">BRYFOR_07607</name>
</gene>
<proteinExistence type="predicted"/>
<dbReference type="Proteomes" id="UP000005561">
    <property type="component" value="Unassembled WGS sequence"/>
</dbReference>
<reference evidence="2" key="1">
    <citation type="submission" date="2009-07" db="EMBL/GenBank/DDBJ databases">
        <authorList>
            <person name="Weinstock G."/>
            <person name="Sodergren E."/>
            <person name="Clifton S."/>
            <person name="Fulton L."/>
            <person name="Fulton B."/>
            <person name="Courtney L."/>
            <person name="Fronick C."/>
            <person name="Harrison M."/>
            <person name="Strong C."/>
            <person name="Farmer C."/>
            <person name="Delahaunty K."/>
            <person name="Markovic C."/>
            <person name="Hall O."/>
            <person name="Minx P."/>
            <person name="Tomlinson C."/>
            <person name="Mitreva M."/>
            <person name="Nelson J."/>
            <person name="Hou S."/>
            <person name="Wollam A."/>
            <person name="Pepin K.H."/>
            <person name="Johnson M."/>
            <person name="Bhonagiri V."/>
            <person name="Nash W.E."/>
            <person name="Warren W."/>
            <person name="Chinwalla A."/>
            <person name="Mardis E.R."/>
            <person name="Wilson R.K."/>
        </authorList>
    </citation>
    <scope>NUCLEOTIDE SEQUENCE [LARGE SCALE GENOMIC DNA]</scope>
    <source>
        <strain evidence="2">DSM 14469</strain>
    </source>
</reference>
<dbReference type="AlphaFoldDB" id="C6LG47"/>
<organism evidence="2 3">
    <name type="scientific">Marvinbryantia formatexigens DSM 14469</name>
    <dbReference type="NCBI Taxonomy" id="478749"/>
    <lineage>
        <taxon>Bacteria</taxon>
        <taxon>Bacillati</taxon>
        <taxon>Bacillota</taxon>
        <taxon>Clostridia</taxon>
        <taxon>Lachnospirales</taxon>
        <taxon>Lachnospiraceae</taxon>
        <taxon>Marvinbryantia</taxon>
    </lineage>
</organism>
<comment type="caution">
    <text evidence="2">The sequence shown here is derived from an EMBL/GenBank/DDBJ whole genome shotgun (WGS) entry which is preliminary data.</text>
</comment>
<feature type="domain" description="Phage head morphogenesis" evidence="1">
    <location>
        <begin position="221"/>
        <end position="320"/>
    </location>
</feature>
<protein>
    <recommendedName>
        <fullName evidence="1">Phage head morphogenesis domain-containing protein</fullName>
    </recommendedName>
</protein>
<dbReference type="InterPro" id="IPR006528">
    <property type="entry name" value="Phage_head_morphogenesis_dom"/>
</dbReference>
<dbReference type="STRING" id="168384.SAMN05660368_03739"/>
<evidence type="ECO:0000313" key="2">
    <source>
        <dbReference type="EMBL" id="EET60411.1"/>
    </source>
</evidence>